<dbReference type="KEGG" id="mtr:11423521"/>
<reference evidence="3" key="1">
    <citation type="journal article" date="2007" name="Mol. Plant Microbe Interact.">
        <title>Genomic organization and evolutionary insights on GRP and NCR genes, two large nodule-specific gene families in Medicago truncatula.</title>
        <authorList>
            <person name="Alunni B."/>
            <person name="Kevei Z."/>
            <person name="Redondo-Nieto M."/>
            <person name="Kondorosi A."/>
            <person name="Mergaert P."/>
            <person name="Kondorosi E."/>
        </authorList>
    </citation>
    <scope>NUCLEOTIDE SEQUENCE</scope>
</reference>
<evidence type="ECO:0000313" key="3">
    <source>
        <dbReference type="EMBL" id="ABS31467.1"/>
    </source>
</evidence>
<evidence type="ECO:0000256" key="1">
    <source>
        <dbReference type="SAM" id="SignalP"/>
    </source>
</evidence>
<dbReference type="EMBL" id="EF414381">
    <property type="protein sequence ID" value="ABS31467.1"/>
    <property type="molecule type" value="mRNA"/>
</dbReference>
<feature type="chain" id="PRO_5014565834" evidence="1">
    <location>
        <begin position="27"/>
        <end position="78"/>
    </location>
</feature>
<protein>
    <submittedName>
        <fullName evidence="4">Nodule Cysteine-Rich (NCR) secreted peptide</fullName>
    </submittedName>
    <submittedName>
        <fullName evidence="3">Nodule-specific cysteine-rich peptide 330</fullName>
    </submittedName>
    <submittedName>
        <fullName evidence="5">Putative Late nodulin</fullName>
    </submittedName>
</protein>
<dbReference type="Proteomes" id="UP000265566">
    <property type="component" value="Chromosome 5"/>
</dbReference>
<name>A7KHG0_MEDTR</name>
<dbReference type="Gramene" id="rna33592">
    <property type="protein sequence ID" value="RHN57992.1"/>
    <property type="gene ID" value="gene33592"/>
</dbReference>
<reference evidence="6" key="4">
    <citation type="submission" date="2015-04" db="UniProtKB">
        <authorList>
            <consortium name="EnsemblPlants"/>
        </authorList>
    </citation>
    <scope>IDENTIFICATION</scope>
    <source>
        <strain evidence="6">cv. Jemalong A17</strain>
    </source>
</reference>
<proteinExistence type="evidence at transcript level"/>
<keyword evidence="7" id="KW-1185">Reference proteome</keyword>
<dbReference type="EMBL" id="CM001221">
    <property type="protein sequence ID" value="AET00756.1"/>
    <property type="molecule type" value="Genomic_DNA"/>
</dbReference>
<gene>
    <name evidence="6" type="primary">11423521</name>
    <name evidence="4" type="ordered locus">MTR_5g095595</name>
    <name evidence="5" type="ORF">MtrunA17_Chr5g0446351</name>
</gene>
<dbReference type="PaxDb" id="3880-AET00756"/>
<dbReference type="AlphaFoldDB" id="A7KHG0"/>
<reference evidence="4 7" key="3">
    <citation type="journal article" date="2014" name="BMC Genomics">
        <title>An improved genome release (version Mt4.0) for the model legume Medicago truncatula.</title>
        <authorList>
            <person name="Tang H."/>
            <person name="Krishnakumar V."/>
            <person name="Bidwell S."/>
            <person name="Rosen B."/>
            <person name="Chan A."/>
            <person name="Zhou S."/>
            <person name="Gentzbittel L."/>
            <person name="Childs K.L."/>
            <person name="Yandell M."/>
            <person name="Gundlach H."/>
            <person name="Mayer K.F."/>
            <person name="Schwartz D.C."/>
            <person name="Town C.D."/>
        </authorList>
    </citation>
    <scope>GENOME REANNOTATION</scope>
    <source>
        <strain evidence="6 7">cv. Jemalong A17</strain>
    </source>
</reference>
<dbReference type="OrthoDB" id="1444727at2759"/>
<dbReference type="EnsemblPlants" id="AET00756">
    <property type="protein sequence ID" value="AET00756"/>
    <property type="gene ID" value="MTR_5g095595"/>
</dbReference>
<dbReference type="EMBL" id="PSQE01000005">
    <property type="protein sequence ID" value="RHN57992.1"/>
    <property type="molecule type" value="Genomic_DNA"/>
</dbReference>
<dbReference type="Pfam" id="PF07127">
    <property type="entry name" value="Nodulin_late"/>
    <property type="match status" value="1"/>
</dbReference>
<feature type="domain" description="Late nodulin" evidence="2">
    <location>
        <begin position="1"/>
        <end position="55"/>
    </location>
</feature>
<keyword evidence="1" id="KW-0732">Signal</keyword>
<reference evidence="5" key="5">
    <citation type="journal article" date="2018" name="Nat. Plants">
        <title>Whole-genome landscape of Medicago truncatula symbiotic genes.</title>
        <authorList>
            <person name="Pecrix Y."/>
            <person name="Gamas P."/>
            <person name="Carrere S."/>
        </authorList>
    </citation>
    <scope>NUCLEOTIDE SEQUENCE</scope>
    <source>
        <tissue evidence="5">Leaves</tissue>
    </source>
</reference>
<evidence type="ECO:0000313" key="7">
    <source>
        <dbReference type="Proteomes" id="UP000002051"/>
    </source>
</evidence>
<sequence>MVEILKNFYAMNLFIFLIILAVKIRGAHFPCVTDDDCPKPVNKLRVIKCIDHICQYARNLPDFASEISESTKMPCKGE</sequence>
<dbReference type="Proteomes" id="UP000002051">
    <property type="component" value="Chromosome 5"/>
</dbReference>
<evidence type="ECO:0000313" key="5">
    <source>
        <dbReference type="EMBL" id="RHN57992.1"/>
    </source>
</evidence>
<reference evidence="4 7" key="2">
    <citation type="journal article" date="2011" name="Nature">
        <title>The Medicago genome provides insight into the evolution of rhizobial symbioses.</title>
        <authorList>
            <person name="Young N.D."/>
            <person name="Debelle F."/>
            <person name="Oldroyd G.E."/>
            <person name="Geurts R."/>
            <person name="Cannon S.B."/>
            <person name="Udvardi M.K."/>
            <person name="Benedito V.A."/>
            <person name="Mayer K.F."/>
            <person name="Gouzy J."/>
            <person name="Schoof H."/>
            <person name="Van de Peer Y."/>
            <person name="Proost S."/>
            <person name="Cook D.R."/>
            <person name="Meyers B.C."/>
            <person name="Spannagl M."/>
            <person name="Cheung F."/>
            <person name="De Mita S."/>
            <person name="Krishnakumar V."/>
            <person name="Gundlach H."/>
            <person name="Zhou S."/>
            <person name="Mudge J."/>
            <person name="Bharti A.K."/>
            <person name="Murray J.D."/>
            <person name="Naoumkina M.A."/>
            <person name="Rosen B."/>
            <person name="Silverstein K.A."/>
            <person name="Tang H."/>
            <person name="Rombauts S."/>
            <person name="Zhao P.X."/>
            <person name="Zhou P."/>
            <person name="Barbe V."/>
            <person name="Bardou P."/>
            <person name="Bechner M."/>
            <person name="Bellec A."/>
            <person name="Berger A."/>
            <person name="Berges H."/>
            <person name="Bidwell S."/>
            <person name="Bisseling T."/>
            <person name="Choisne N."/>
            <person name="Couloux A."/>
            <person name="Denny R."/>
            <person name="Deshpande S."/>
            <person name="Dai X."/>
            <person name="Doyle J.J."/>
            <person name="Dudez A.M."/>
            <person name="Farmer A.D."/>
            <person name="Fouteau S."/>
            <person name="Franken C."/>
            <person name="Gibelin C."/>
            <person name="Gish J."/>
            <person name="Goldstein S."/>
            <person name="Gonzalez A.J."/>
            <person name="Green P.J."/>
            <person name="Hallab A."/>
            <person name="Hartog M."/>
            <person name="Hua A."/>
            <person name="Humphray S.J."/>
            <person name="Jeong D.H."/>
            <person name="Jing Y."/>
            <person name="Jocker A."/>
            <person name="Kenton S.M."/>
            <person name="Kim D.J."/>
            <person name="Klee K."/>
            <person name="Lai H."/>
            <person name="Lang C."/>
            <person name="Lin S."/>
            <person name="Macmil S.L."/>
            <person name="Magdelenat G."/>
            <person name="Matthews L."/>
            <person name="McCorrison J."/>
            <person name="Monaghan E.L."/>
            <person name="Mun J.H."/>
            <person name="Najar F.Z."/>
            <person name="Nicholson C."/>
            <person name="Noirot C."/>
            <person name="O'Bleness M."/>
            <person name="Paule C.R."/>
            <person name="Poulain J."/>
            <person name="Prion F."/>
            <person name="Qin B."/>
            <person name="Qu C."/>
            <person name="Retzel E.F."/>
            <person name="Riddle C."/>
            <person name="Sallet E."/>
            <person name="Samain S."/>
            <person name="Samson N."/>
            <person name="Sanders I."/>
            <person name="Saurat O."/>
            <person name="Scarpelli C."/>
            <person name="Schiex T."/>
            <person name="Segurens B."/>
            <person name="Severin A.J."/>
            <person name="Sherrier D.J."/>
            <person name="Shi R."/>
            <person name="Sims S."/>
            <person name="Singer S.R."/>
            <person name="Sinharoy S."/>
            <person name="Sterck L."/>
            <person name="Viollet A."/>
            <person name="Wang B.B."/>
            <person name="Wang K."/>
            <person name="Wang M."/>
            <person name="Wang X."/>
            <person name="Warfsmann J."/>
            <person name="Weissenbach J."/>
            <person name="White D.D."/>
            <person name="White J.D."/>
            <person name="Wiley G.B."/>
            <person name="Wincker P."/>
            <person name="Xing Y."/>
            <person name="Yang L."/>
            <person name="Yao Z."/>
            <person name="Ying F."/>
            <person name="Zhai J."/>
            <person name="Zhou L."/>
            <person name="Zuber A."/>
            <person name="Denarie J."/>
            <person name="Dixon R.A."/>
            <person name="May G.D."/>
            <person name="Schwartz D.C."/>
            <person name="Rogers J."/>
            <person name="Quetier F."/>
            <person name="Town C.D."/>
            <person name="Roe B.A."/>
        </authorList>
    </citation>
    <scope>NUCLEOTIDE SEQUENCE [LARGE SCALE GENOMIC DNA]</scope>
    <source>
        <strain evidence="4">A17</strain>
        <strain evidence="6 7">cv. Jemalong A17</strain>
    </source>
</reference>
<organism evidence="3">
    <name type="scientific">Medicago truncatula</name>
    <name type="common">Barrel medic</name>
    <name type="synonym">Medicago tribuloides</name>
    <dbReference type="NCBI Taxonomy" id="3880"/>
    <lineage>
        <taxon>Eukaryota</taxon>
        <taxon>Viridiplantae</taxon>
        <taxon>Streptophyta</taxon>
        <taxon>Embryophyta</taxon>
        <taxon>Tracheophyta</taxon>
        <taxon>Spermatophyta</taxon>
        <taxon>Magnoliopsida</taxon>
        <taxon>eudicotyledons</taxon>
        <taxon>Gunneridae</taxon>
        <taxon>Pentapetalae</taxon>
        <taxon>rosids</taxon>
        <taxon>fabids</taxon>
        <taxon>Fabales</taxon>
        <taxon>Fabaceae</taxon>
        <taxon>Papilionoideae</taxon>
        <taxon>50 kb inversion clade</taxon>
        <taxon>NPAAA clade</taxon>
        <taxon>Hologalegina</taxon>
        <taxon>IRL clade</taxon>
        <taxon>Trifolieae</taxon>
        <taxon>Medicago</taxon>
    </lineage>
</organism>
<evidence type="ECO:0000313" key="6">
    <source>
        <dbReference type="EnsemblPlants" id="AET00756"/>
    </source>
</evidence>
<dbReference type="InterPro" id="IPR009810">
    <property type="entry name" value="Nodulin_late_dom"/>
</dbReference>
<evidence type="ECO:0000259" key="2">
    <source>
        <dbReference type="Pfam" id="PF07127"/>
    </source>
</evidence>
<accession>A7KHG0</accession>
<feature type="signal peptide" evidence="1">
    <location>
        <begin position="1"/>
        <end position="26"/>
    </location>
</feature>
<evidence type="ECO:0000313" key="4">
    <source>
        <dbReference type="EMBL" id="AET00756.1"/>
    </source>
</evidence>
<dbReference type="GO" id="GO:0046872">
    <property type="term" value="F:metal ion binding"/>
    <property type="evidence" value="ECO:0007669"/>
    <property type="project" value="InterPro"/>
</dbReference>
<dbReference type="HOGENOM" id="CLU_181053_1_1_1"/>